<dbReference type="InterPro" id="IPR003035">
    <property type="entry name" value="RWP-RK_dom"/>
</dbReference>
<accession>A0AAX4PK73</accession>
<proteinExistence type="predicted"/>
<dbReference type="InterPro" id="IPR044607">
    <property type="entry name" value="RKD-like"/>
</dbReference>
<organism evidence="8 9">
    <name type="scientific">Chloropicon roscoffensis</name>
    <dbReference type="NCBI Taxonomy" id="1461544"/>
    <lineage>
        <taxon>Eukaryota</taxon>
        <taxon>Viridiplantae</taxon>
        <taxon>Chlorophyta</taxon>
        <taxon>Chloropicophyceae</taxon>
        <taxon>Chloropicales</taxon>
        <taxon>Chloropicaceae</taxon>
        <taxon>Chloropicon</taxon>
    </lineage>
</organism>
<keyword evidence="6" id="KW-0539">Nucleus</keyword>
<dbReference type="GO" id="GO:0003677">
    <property type="term" value="F:DNA binding"/>
    <property type="evidence" value="ECO:0007669"/>
    <property type="project" value="UniProtKB-KW"/>
</dbReference>
<evidence type="ECO:0000256" key="5">
    <source>
        <dbReference type="ARBA" id="ARBA00023163"/>
    </source>
</evidence>
<dbReference type="EMBL" id="CP151516">
    <property type="protein sequence ID" value="WZN66802.1"/>
    <property type="molecule type" value="Genomic_DNA"/>
</dbReference>
<evidence type="ECO:0000256" key="3">
    <source>
        <dbReference type="ARBA" id="ARBA00023054"/>
    </source>
</evidence>
<dbReference type="GO" id="GO:0003700">
    <property type="term" value="F:DNA-binding transcription factor activity"/>
    <property type="evidence" value="ECO:0007669"/>
    <property type="project" value="InterPro"/>
</dbReference>
<name>A0AAX4PK73_9CHLO</name>
<evidence type="ECO:0000256" key="1">
    <source>
        <dbReference type="ARBA" id="ARBA00004049"/>
    </source>
</evidence>
<protein>
    <submittedName>
        <fullName evidence="8">RWP-RK domain-containing protein</fullName>
    </submittedName>
</protein>
<dbReference type="PANTHER" id="PTHR46373">
    <property type="entry name" value="PROTEIN RKD4"/>
    <property type="match status" value="1"/>
</dbReference>
<dbReference type="PANTHER" id="PTHR46373:SF2">
    <property type="entry name" value="RWP-RK DOMAIN-CONTAINING PROTEIN"/>
    <property type="match status" value="1"/>
</dbReference>
<gene>
    <name evidence="8" type="ORF">HKI87_16g83720</name>
</gene>
<dbReference type="Proteomes" id="UP001472866">
    <property type="component" value="Chromosome 16"/>
</dbReference>
<evidence type="ECO:0000313" key="8">
    <source>
        <dbReference type="EMBL" id="WZN66802.1"/>
    </source>
</evidence>
<dbReference type="AlphaFoldDB" id="A0AAX4PK73"/>
<keyword evidence="9" id="KW-1185">Reference proteome</keyword>
<keyword evidence="2" id="KW-0805">Transcription regulation</keyword>
<feature type="domain" description="RWP-RK" evidence="7">
    <location>
        <begin position="124"/>
        <end position="212"/>
    </location>
</feature>
<dbReference type="PROSITE" id="PS51519">
    <property type="entry name" value="RWP_RK"/>
    <property type="match status" value="1"/>
</dbReference>
<dbReference type="Pfam" id="PF02042">
    <property type="entry name" value="RWP-RK"/>
    <property type="match status" value="1"/>
</dbReference>
<comment type="function">
    <text evidence="1">Putative transcription factor.</text>
</comment>
<keyword evidence="4" id="KW-0238">DNA-binding</keyword>
<evidence type="ECO:0000256" key="2">
    <source>
        <dbReference type="ARBA" id="ARBA00023015"/>
    </source>
</evidence>
<keyword evidence="3" id="KW-0175">Coiled coil</keyword>
<evidence type="ECO:0000256" key="6">
    <source>
        <dbReference type="ARBA" id="ARBA00023242"/>
    </source>
</evidence>
<evidence type="ECO:0000313" key="9">
    <source>
        <dbReference type="Proteomes" id="UP001472866"/>
    </source>
</evidence>
<evidence type="ECO:0000259" key="7">
    <source>
        <dbReference type="PROSITE" id="PS51519"/>
    </source>
</evidence>
<evidence type="ECO:0000256" key="4">
    <source>
        <dbReference type="ARBA" id="ARBA00023125"/>
    </source>
</evidence>
<reference evidence="8 9" key="1">
    <citation type="submission" date="2024-03" db="EMBL/GenBank/DDBJ databases">
        <title>Complete genome sequence of the green alga Chloropicon roscoffensis RCC1871.</title>
        <authorList>
            <person name="Lemieux C."/>
            <person name="Pombert J.-F."/>
            <person name="Otis C."/>
            <person name="Turmel M."/>
        </authorList>
    </citation>
    <scope>NUCLEOTIDE SEQUENCE [LARGE SCALE GENOMIC DNA]</scope>
    <source>
        <strain evidence="8 9">RCC1871</strain>
    </source>
</reference>
<keyword evidence="5" id="KW-0804">Transcription</keyword>
<sequence length="236" mass="27190">MRDPRCFPWNENEQPKVVYRSLYQKGAEQNVLEVYHHAKEVWCHEYQFRAGSGLSGEKEVITCQTKAKICLGDVDKTLESFSARALSAGYEFCYTYSCNIQKTDAFGLDYSLSPTDTLPNVVKQKASFRPRPKKKRKKHKKIDTDIDLVRGYFHLPMSLATQKLQIGSTALKKICRKYGIKRWPYRRIRACQKLIEQLEETGAAEACHFGEAEGLAIREKLRDLYAEKEQLCLHGS</sequence>